<name>A0A3B7M1T9_9GAMM</name>
<sequence>MKKIDRSDYEELLHELMACFKFLLTSQLKMPMENLKFPDHEAHYTLLKDFRKKIFYGFHVLPLYEIAEKIKTCLIIFDSLSQKNHNQLYREALYLYVKEGYPIYGFDNKKLKNRINGLLNVRKRYEENLYKKREVLYRVLREEVAVKGKWNNLNSAVSDSYLKINYEFELFNREWVKNEMIKLQDKIKENEYALKVNRNKKYNEELINFQNRSFENVIHNCKKQYEKLEKSLKAKNVSDILGKKLAFHSDYQEESIINHLRNCPELLQEIIIGYTLDTNN</sequence>
<gene>
    <name evidence="1" type="ORF">CDG60_03475</name>
</gene>
<accession>A0A3B7M1T9</accession>
<dbReference type="AlphaFoldDB" id="A0A3B7M1T9"/>
<reference evidence="2" key="1">
    <citation type="submission" date="2018-09" db="EMBL/GenBank/DDBJ databases">
        <title>The complete genome of Acinetobacter sp. strain WCHAc010005.</title>
        <authorList>
            <person name="Hu Y."/>
            <person name="Long H."/>
            <person name="Feng Y."/>
            <person name="Zong Z."/>
        </authorList>
    </citation>
    <scope>NUCLEOTIDE SEQUENCE [LARGE SCALE GENOMIC DNA]</scope>
    <source>
        <strain evidence="2">WCHAc010005</strain>
    </source>
</reference>
<dbReference type="KEGG" id="achi:CDG60_03475"/>
<dbReference type="Proteomes" id="UP000263753">
    <property type="component" value="Chromosome"/>
</dbReference>
<dbReference type="EMBL" id="CP032134">
    <property type="protein sequence ID" value="AXY58335.1"/>
    <property type="molecule type" value="Genomic_DNA"/>
</dbReference>
<evidence type="ECO:0000313" key="1">
    <source>
        <dbReference type="EMBL" id="AXY58335.1"/>
    </source>
</evidence>
<evidence type="ECO:0000313" key="2">
    <source>
        <dbReference type="Proteomes" id="UP000263753"/>
    </source>
</evidence>
<proteinExistence type="predicted"/>
<protein>
    <submittedName>
        <fullName evidence="1">Uncharacterized protein</fullName>
    </submittedName>
</protein>
<organism evidence="1 2">
    <name type="scientific">Acinetobacter chinensis</name>
    <dbReference type="NCBI Taxonomy" id="2004650"/>
    <lineage>
        <taxon>Bacteria</taxon>
        <taxon>Pseudomonadati</taxon>
        <taxon>Pseudomonadota</taxon>
        <taxon>Gammaproteobacteria</taxon>
        <taxon>Moraxellales</taxon>
        <taxon>Moraxellaceae</taxon>
        <taxon>Acinetobacter</taxon>
    </lineage>
</organism>